<keyword evidence="1" id="KW-0413">Isomerase</keyword>
<protein>
    <submittedName>
        <fullName evidence="1">Phosphoglycerate mutase family protein</fullName>
        <ecNumber evidence="1">5.4.-.-</ecNumber>
    </submittedName>
</protein>
<sequence>MKKIILLTLILSTTLTSCLQTKEEQFKTETSTYYFIRHAEKDRSDASNNNPHLIEKGKQRAEHWKDVFKNIKFDAVYSTDYHRTIETAQPTAIKNNVEITFYNPKEINIQGFLNNTIGKSVLVVGHSNSTPEFVNKLLGKEKYEHIDDSNNANLYIVTVFGDTISDTVLFIE</sequence>
<dbReference type="SUPFAM" id="SSF53254">
    <property type="entry name" value="Phosphoglycerate mutase-like"/>
    <property type="match status" value="1"/>
</dbReference>
<accession>A0ABU3U909</accession>
<dbReference type="Proteomes" id="UP001268651">
    <property type="component" value="Unassembled WGS sequence"/>
</dbReference>
<organism evidence="1 2">
    <name type="scientific">Gilvirhabdus luticola</name>
    <dbReference type="NCBI Taxonomy" id="3079858"/>
    <lineage>
        <taxon>Bacteria</taxon>
        <taxon>Pseudomonadati</taxon>
        <taxon>Bacteroidota</taxon>
        <taxon>Flavobacteriia</taxon>
        <taxon>Flavobacteriales</taxon>
        <taxon>Flavobacteriaceae</taxon>
        <taxon>Gilvirhabdus</taxon>
    </lineage>
</organism>
<evidence type="ECO:0000313" key="1">
    <source>
        <dbReference type="EMBL" id="MDU8886898.1"/>
    </source>
</evidence>
<reference evidence="1 2" key="1">
    <citation type="submission" date="2023-10" db="EMBL/GenBank/DDBJ databases">
        <title>Marimonas sp. nov. isolated from tidal mud flat.</title>
        <authorList>
            <person name="Jaincy N.J."/>
            <person name="Srinivasan S."/>
            <person name="Lee S.-S."/>
        </authorList>
    </citation>
    <scope>NUCLEOTIDE SEQUENCE [LARGE SCALE GENOMIC DNA]</scope>
    <source>
        <strain evidence="1 2">MJ-SS3</strain>
    </source>
</reference>
<gene>
    <name evidence="1" type="ORF">RXV94_12060</name>
</gene>
<keyword evidence="2" id="KW-1185">Reference proteome</keyword>
<dbReference type="InterPro" id="IPR013078">
    <property type="entry name" value="His_Pase_superF_clade-1"/>
</dbReference>
<evidence type="ECO:0000313" key="2">
    <source>
        <dbReference type="Proteomes" id="UP001268651"/>
    </source>
</evidence>
<comment type="caution">
    <text evidence="1">The sequence shown here is derived from an EMBL/GenBank/DDBJ whole genome shotgun (WGS) entry which is preliminary data.</text>
</comment>
<dbReference type="EMBL" id="JAWHTF010000007">
    <property type="protein sequence ID" value="MDU8886898.1"/>
    <property type="molecule type" value="Genomic_DNA"/>
</dbReference>
<dbReference type="InterPro" id="IPR029033">
    <property type="entry name" value="His_PPase_superfam"/>
</dbReference>
<dbReference type="GO" id="GO:0016853">
    <property type="term" value="F:isomerase activity"/>
    <property type="evidence" value="ECO:0007669"/>
    <property type="project" value="UniProtKB-KW"/>
</dbReference>
<dbReference type="PROSITE" id="PS51257">
    <property type="entry name" value="PROKAR_LIPOPROTEIN"/>
    <property type="match status" value="1"/>
</dbReference>
<name>A0ABU3U909_9FLAO</name>
<dbReference type="Gene3D" id="3.40.50.1240">
    <property type="entry name" value="Phosphoglycerate mutase-like"/>
    <property type="match status" value="1"/>
</dbReference>
<dbReference type="Pfam" id="PF00300">
    <property type="entry name" value="His_Phos_1"/>
    <property type="match status" value="1"/>
</dbReference>
<dbReference type="RefSeq" id="WP_316662995.1">
    <property type="nucleotide sequence ID" value="NZ_JAWHTF010000007.1"/>
</dbReference>
<dbReference type="CDD" id="cd07067">
    <property type="entry name" value="HP_PGM_like"/>
    <property type="match status" value="1"/>
</dbReference>
<proteinExistence type="predicted"/>
<dbReference type="EC" id="5.4.-.-" evidence="1"/>